<keyword evidence="4" id="KW-0732">Signal</keyword>
<feature type="domain" description="TonB-dependent receptor plug" evidence="10">
    <location>
        <begin position="114"/>
        <end position="220"/>
    </location>
</feature>
<dbReference type="InterPro" id="IPR036942">
    <property type="entry name" value="Beta-barrel_TonB_sf"/>
</dbReference>
<evidence type="ECO:0000256" key="4">
    <source>
        <dbReference type="ARBA" id="ARBA00022729"/>
    </source>
</evidence>
<evidence type="ECO:0000259" key="10">
    <source>
        <dbReference type="Pfam" id="PF07715"/>
    </source>
</evidence>
<evidence type="ECO:0000256" key="7">
    <source>
        <dbReference type="ARBA" id="ARBA00023170"/>
    </source>
</evidence>
<comment type="caution">
    <text evidence="11">The sequence shown here is derived from an EMBL/GenBank/DDBJ whole genome shotgun (WGS) entry which is preliminary data.</text>
</comment>
<dbReference type="InterPro" id="IPR012910">
    <property type="entry name" value="Plug_dom"/>
</dbReference>
<feature type="domain" description="TonB-dependent receptor-like beta-barrel" evidence="9">
    <location>
        <begin position="334"/>
        <end position="774"/>
    </location>
</feature>
<comment type="subcellular location">
    <subcellularLocation>
        <location evidence="1">Cell outer membrane</location>
        <topology evidence="1">Multi-pass membrane protein</topology>
    </subcellularLocation>
</comment>
<accession>A0A0W8G253</accession>
<dbReference type="PANTHER" id="PTHR30069">
    <property type="entry name" value="TONB-DEPENDENT OUTER MEMBRANE RECEPTOR"/>
    <property type="match status" value="1"/>
</dbReference>
<evidence type="ECO:0000256" key="2">
    <source>
        <dbReference type="ARBA" id="ARBA00022448"/>
    </source>
</evidence>
<evidence type="ECO:0000256" key="3">
    <source>
        <dbReference type="ARBA" id="ARBA00022692"/>
    </source>
</evidence>
<evidence type="ECO:0000256" key="5">
    <source>
        <dbReference type="ARBA" id="ARBA00023077"/>
    </source>
</evidence>
<keyword evidence="6" id="KW-0472">Membrane</keyword>
<protein>
    <recommendedName>
        <fullName evidence="12">TonB-dependent receptor</fullName>
    </recommendedName>
</protein>
<reference evidence="11" key="1">
    <citation type="journal article" date="2015" name="Proc. Natl. Acad. Sci. U.S.A.">
        <title>Networks of energetic and metabolic interactions define dynamics in microbial communities.</title>
        <authorList>
            <person name="Embree M."/>
            <person name="Liu J.K."/>
            <person name="Al-Bassam M.M."/>
            <person name="Zengler K."/>
        </authorList>
    </citation>
    <scope>NUCLEOTIDE SEQUENCE</scope>
</reference>
<dbReference type="SUPFAM" id="SSF56935">
    <property type="entry name" value="Porins"/>
    <property type="match status" value="1"/>
</dbReference>
<dbReference type="Pfam" id="PF13715">
    <property type="entry name" value="CarbopepD_reg_2"/>
    <property type="match status" value="1"/>
</dbReference>
<dbReference type="InterPro" id="IPR039426">
    <property type="entry name" value="TonB-dep_rcpt-like"/>
</dbReference>
<evidence type="ECO:0000256" key="8">
    <source>
        <dbReference type="ARBA" id="ARBA00023237"/>
    </source>
</evidence>
<keyword evidence="5" id="KW-0798">TonB box</keyword>
<dbReference type="PROSITE" id="PS01156">
    <property type="entry name" value="TONB_DEPENDENT_REC_2"/>
    <property type="match status" value="1"/>
</dbReference>
<dbReference type="InterPro" id="IPR010917">
    <property type="entry name" value="TonB_rcpt_CS"/>
</dbReference>
<dbReference type="InterPro" id="IPR037066">
    <property type="entry name" value="Plug_dom_sf"/>
</dbReference>
<dbReference type="PANTHER" id="PTHR30069:SF29">
    <property type="entry name" value="HEMOGLOBIN AND HEMOGLOBIN-HAPTOGLOBIN-BINDING PROTEIN 1-RELATED"/>
    <property type="match status" value="1"/>
</dbReference>
<keyword evidence="2" id="KW-0813">Transport</keyword>
<keyword evidence="3" id="KW-0812">Transmembrane</keyword>
<keyword evidence="7" id="KW-0675">Receptor</keyword>
<organism evidence="11">
    <name type="scientific">hydrocarbon metagenome</name>
    <dbReference type="NCBI Taxonomy" id="938273"/>
    <lineage>
        <taxon>unclassified sequences</taxon>
        <taxon>metagenomes</taxon>
        <taxon>ecological metagenomes</taxon>
    </lineage>
</organism>
<dbReference type="Pfam" id="PF00593">
    <property type="entry name" value="TonB_dep_Rec_b-barrel"/>
    <property type="match status" value="1"/>
</dbReference>
<evidence type="ECO:0000259" key="9">
    <source>
        <dbReference type="Pfam" id="PF00593"/>
    </source>
</evidence>
<dbReference type="Gene3D" id="2.170.130.10">
    <property type="entry name" value="TonB-dependent receptor, plug domain"/>
    <property type="match status" value="1"/>
</dbReference>
<dbReference type="Pfam" id="PF07715">
    <property type="entry name" value="Plug"/>
    <property type="match status" value="1"/>
</dbReference>
<name>A0A0W8G253_9ZZZZ</name>
<dbReference type="GO" id="GO:0015344">
    <property type="term" value="F:siderophore uptake transmembrane transporter activity"/>
    <property type="evidence" value="ECO:0007669"/>
    <property type="project" value="TreeGrafter"/>
</dbReference>
<dbReference type="InterPro" id="IPR000531">
    <property type="entry name" value="Beta-barrel_TonB"/>
</dbReference>
<evidence type="ECO:0000313" key="11">
    <source>
        <dbReference type="EMBL" id="KUG26595.1"/>
    </source>
</evidence>
<dbReference type="EMBL" id="LNQE01000433">
    <property type="protein sequence ID" value="KUG26595.1"/>
    <property type="molecule type" value="Genomic_DNA"/>
</dbReference>
<dbReference type="Gene3D" id="2.40.170.20">
    <property type="entry name" value="TonB-dependent receptor, beta-barrel domain"/>
    <property type="match status" value="1"/>
</dbReference>
<dbReference type="PROSITE" id="PS52016">
    <property type="entry name" value="TONB_DEPENDENT_REC_3"/>
    <property type="match status" value="1"/>
</dbReference>
<dbReference type="GO" id="GO:0044718">
    <property type="term" value="P:siderophore transmembrane transport"/>
    <property type="evidence" value="ECO:0007669"/>
    <property type="project" value="TreeGrafter"/>
</dbReference>
<evidence type="ECO:0000256" key="6">
    <source>
        <dbReference type="ARBA" id="ARBA00023136"/>
    </source>
</evidence>
<keyword evidence="8" id="KW-0998">Cell outer membrane</keyword>
<evidence type="ECO:0000256" key="1">
    <source>
        <dbReference type="ARBA" id="ARBA00004571"/>
    </source>
</evidence>
<proteinExistence type="predicted"/>
<sequence length="801" mass="90841">MKKYILLFFTLIFFTEGFAQVVTVLDSETNHPLELVNISSEKPKTFTLTNASGKADISRFENAKIISFQMLGYKTKRLTFSEIEDLKFIIHLEATNISLDQIVVSAAKWNQLARENPTKVSMVTPKDLALQNPQTAADLLNISGEVLIQKSQQGGGSPMIRGFATNRLLIAVDGIRMNTAIFRSGNLQNVISLDPFAIERAEVMFGPGSILYGSDAIGGVMSFYTLSPQFSLNESIFIKGNSSVRHSTANNEFTGHIDINLGWKNFAMITSITHTDYSDLKMGSVGPDEYLKPFYVKRIDGEDKVFENDDPELQIPTGYSQINLMQKLRYKPNENWNLSYGFHYSTTSNYDRYDRLIRTRNGLPRSAEWYYGPQKWMMNNLEITNQYNNSVYDDMTIRLAHQFFEESRIDRDFNDELRRSRIEKVNAYSINFDFNKSFDQQHNIIYGLEYVYNDVASTGSDENILTRDIVTGPSRYPQSNWSSYAAYLTYQFKMSQNLLLQAGARYNYFNINAEFDKTFYPFPFTKTELNNGALTGSIGLVYTPEKSWSIGLNLSSGFRSPNIDDMGKVFDSEPGSVVIPNPNLKAEYAYNAELGIAKVFGDFMKIDLTGYYTFLDEAMVRRNYSLNGLDSLVYSGELSQIQAIQNAASAYVWGIQTGIELKLPAGFGFSTRFNYQKGEEELDDGNKSPLRHAGPWFGSTHLTFSAQRLKMNLYAVYNGEVSYDNLAVEERGKTYLYAEDENGNPYSPSWYTLNLKMSYQLSDLLLISGGIENITDQRYRPYSSGLAAPGRNFIISLRASF</sequence>
<dbReference type="GO" id="GO:0009279">
    <property type="term" value="C:cell outer membrane"/>
    <property type="evidence" value="ECO:0007669"/>
    <property type="project" value="UniProtKB-SubCell"/>
</dbReference>
<dbReference type="AlphaFoldDB" id="A0A0W8G253"/>
<gene>
    <name evidence="11" type="ORF">ASZ90_003559</name>
</gene>
<evidence type="ECO:0008006" key="12">
    <source>
        <dbReference type="Google" id="ProtNLM"/>
    </source>
</evidence>
<dbReference type="CDD" id="cd01347">
    <property type="entry name" value="ligand_gated_channel"/>
    <property type="match status" value="1"/>
</dbReference>